<dbReference type="PANTHER" id="PTHR47191">
    <property type="entry name" value="OS05G0170800 PROTEIN"/>
    <property type="match status" value="1"/>
</dbReference>
<proteinExistence type="predicted"/>
<dbReference type="PROSITE" id="PS50151">
    <property type="entry name" value="UVR"/>
    <property type="match status" value="1"/>
</dbReference>
<feature type="domain" description="UVR" evidence="1">
    <location>
        <begin position="1"/>
        <end position="30"/>
    </location>
</feature>
<dbReference type="Pfam" id="PF04379">
    <property type="entry name" value="DUF525"/>
    <property type="match status" value="1"/>
</dbReference>
<dbReference type="InterPro" id="IPR007474">
    <property type="entry name" value="ApaG_domain"/>
</dbReference>
<dbReference type="InterPro" id="IPR001943">
    <property type="entry name" value="UVR_dom"/>
</dbReference>
<evidence type="ECO:0000259" key="1">
    <source>
        <dbReference type="PROSITE" id="PS50151"/>
    </source>
</evidence>
<dbReference type="PANTHER" id="PTHR47191:SF2">
    <property type="entry name" value="OS05G0170800 PROTEIN"/>
    <property type="match status" value="1"/>
</dbReference>
<name>A0A7S1XDM1_9RHOD</name>
<dbReference type="InterPro" id="IPR036767">
    <property type="entry name" value="ApaG_sf"/>
</dbReference>
<gene>
    <name evidence="3" type="ORF">CCAE0312_LOCUS6029</name>
</gene>
<dbReference type="Gene3D" id="2.60.40.1470">
    <property type="entry name" value="ApaG domain"/>
    <property type="match status" value="1"/>
</dbReference>
<feature type="domain" description="ApaG" evidence="2">
    <location>
        <begin position="112"/>
        <end position="245"/>
    </location>
</feature>
<dbReference type="SUPFAM" id="SSF110069">
    <property type="entry name" value="ApaG-like"/>
    <property type="match status" value="1"/>
</dbReference>
<dbReference type="Pfam" id="PF02151">
    <property type="entry name" value="UVR"/>
    <property type="match status" value="1"/>
</dbReference>
<dbReference type="InterPro" id="IPR050718">
    <property type="entry name" value="ApaG-like"/>
</dbReference>
<organism evidence="3">
    <name type="scientific">Compsopogon caeruleus</name>
    <dbReference type="NCBI Taxonomy" id="31354"/>
    <lineage>
        <taxon>Eukaryota</taxon>
        <taxon>Rhodophyta</taxon>
        <taxon>Compsopogonophyceae</taxon>
        <taxon>Compsopogonales</taxon>
        <taxon>Compsopogonaceae</taxon>
        <taxon>Compsopogon</taxon>
    </lineage>
</organism>
<evidence type="ECO:0000313" key="3">
    <source>
        <dbReference type="EMBL" id="CAD9233941.1"/>
    </source>
</evidence>
<accession>A0A7S1XDM1</accession>
<dbReference type="AlphaFoldDB" id="A0A7S1XDM1"/>
<evidence type="ECO:0008006" key="4">
    <source>
        <dbReference type="Google" id="ProtNLM"/>
    </source>
</evidence>
<dbReference type="EMBL" id="HBGH01010840">
    <property type="protein sequence ID" value="CAD9233941.1"/>
    <property type="molecule type" value="Transcribed_RNA"/>
</dbReference>
<evidence type="ECO:0000259" key="2">
    <source>
        <dbReference type="PROSITE" id="PS51087"/>
    </source>
</evidence>
<reference evidence="3" key="1">
    <citation type="submission" date="2021-01" db="EMBL/GenBank/DDBJ databases">
        <authorList>
            <person name="Corre E."/>
            <person name="Pelletier E."/>
            <person name="Niang G."/>
            <person name="Scheremetjew M."/>
            <person name="Finn R."/>
            <person name="Kale V."/>
            <person name="Holt S."/>
            <person name="Cochrane G."/>
            <person name="Meng A."/>
            <person name="Brown T."/>
            <person name="Cohen L."/>
        </authorList>
    </citation>
    <scope>NUCLEOTIDE SEQUENCE</scope>
    <source>
        <strain evidence="3">SAG 36.94</strain>
    </source>
</reference>
<protein>
    <recommendedName>
        <fullName evidence="4">ApaG domain-containing protein</fullName>
    </recommendedName>
</protein>
<dbReference type="PROSITE" id="PS51087">
    <property type="entry name" value="APAG"/>
    <property type="match status" value="1"/>
</dbReference>
<sequence>MEKSLKVAVKAERFGDAARIRDAIEELRMRDPYIRLRQELDEAVQSEEFSRAASIRDAMKWIPPPPPLPKDVVKVATTPGVQGPREGTDVLAESAALELAALTKDSAPNESNTVTNGIRVIARSFFIPAKSSAKDRYYLFGYRIQIINESAETVQLVSRHWRTRAGGVDGEVRGTGVVGKQPVLAEGETFEYTSATPLRDIPTLGSQRVLGHMTGTYRFAAGATGNRWLDIEVGRFYFVLPKPVDEL</sequence>